<sequence>MLHKTRGIVLRVTTYSESSVVVQMFTEKFGIQSYLINGVKKPKAKIPMNVLQPLHLLDMVVYYKQNTQIQRIAEARAVPIFKSIPYEVIKNTIIQFLNEVLYKSIRQQHVDEQLFEYLYNAISWFDEADELSVNFHLSFLMKLTRFLGFAPQAQARVDQKYFDLQEGSFTPVVPVHPYFTADVDGNSLMQLLNTPFEKINEIKFSNTYRRVVLDKILIYYQLHTASFGQIKSHQILEEVLS</sequence>
<dbReference type="InterPro" id="IPR003717">
    <property type="entry name" value="RecO"/>
</dbReference>
<evidence type="ECO:0000313" key="9">
    <source>
        <dbReference type="EMBL" id="RWU05645.1"/>
    </source>
</evidence>
<evidence type="ECO:0000256" key="4">
    <source>
        <dbReference type="ARBA" id="ARBA00023172"/>
    </source>
</evidence>
<dbReference type="GO" id="GO:0006310">
    <property type="term" value="P:DNA recombination"/>
    <property type="evidence" value="ECO:0007669"/>
    <property type="project" value="UniProtKB-UniRule"/>
</dbReference>
<dbReference type="SUPFAM" id="SSF50249">
    <property type="entry name" value="Nucleic acid-binding proteins"/>
    <property type="match status" value="1"/>
</dbReference>
<gene>
    <name evidence="7 9" type="primary">recO</name>
    <name evidence="9" type="ORF">DPV69_16000</name>
</gene>
<evidence type="ECO:0000256" key="3">
    <source>
        <dbReference type="ARBA" id="ARBA00022763"/>
    </source>
</evidence>
<keyword evidence="4 7" id="KW-0233">DNA recombination</keyword>
<dbReference type="InterPro" id="IPR012340">
    <property type="entry name" value="NA-bd_OB-fold"/>
</dbReference>
<accession>A0A3S3PY75</accession>
<evidence type="ECO:0000256" key="1">
    <source>
        <dbReference type="ARBA" id="ARBA00007452"/>
    </source>
</evidence>
<dbReference type="Gene3D" id="1.20.1440.120">
    <property type="entry name" value="Recombination protein O, C-terminal domain"/>
    <property type="match status" value="1"/>
</dbReference>
<evidence type="ECO:0000256" key="2">
    <source>
        <dbReference type="ARBA" id="ARBA00021310"/>
    </source>
</evidence>
<keyword evidence="3 7" id="KW-0227">DNA damage</keyword>
<dbReference type="OrthoDB" id="9789152at2"/>
<dbReference type="InterPro" id="IPR042242">
    <property type="entry name" value="RecO_C"/>
</dbReference>
<dbReference type="Pfam" id="PF02565">
    <property type="entry name" value="RecO_C"/>
    <property type="match status" value="1"/>
</dbReference>
<dbReference type="InterPro" id="IPR037278">
    <property type="entry name" value="ARFGAP/RecO"/>
</dbReference>
<comment type="function">
    <text evidence="7">Involved in DNA repair and RecF pathway recombination.</text>
</comment>
<reference evidence="9 10" key="1">
    <citation type="submission" date="2018-06" db="EMBL/GenBank/DDBJ databases">
        <title>Pedobacter endophyticus sp. nov., an endophytic bacterium isolated from a leaf of Triticum aestivum.</title>
        <authorList>
            <person name="Zhang L."/>
        </authorList>
    </citation>
    <scope>NUCLEOTIDE SEQUENCE [LARGE SCALE GENOMIC DNA]</scope>
    <source>
        <strain evidence="9 10">CM134L-2</strain>
    </source>
</reference>
<dbReference type="PANTHER" id="PTHR33991">
    <property type="entry name" value="DNA REPAIR PROTEIN RECO"/>
    <property type="match status" value="1"/>
</dbReference>
<dbReference type="Gene3D" id="2.40.50.140">
    <property type="entry name" value="Nucleic acid-binding proteins"/>
    <property type="match status" value="1"/>
</dbReference>
<dbReference type="InterPro" id="IPR022572">
    <property type="entry name" value="DNA_rep/recomb_RecO_N"/>
</dbReference>
<dbReference type="RefSeq" id="WP_113648404.1">
    <property type="nucleotide sequence ID" value="NZ_QMHN01000005.1"/>
</dbReference>
<comment type="similarity">
    <text evidence="1 7">Belongs to the RecO family.</text>
</comment>
<proteinExistence type="inferred from homology"/>
<dbReference type="NCBIfam" id="TIGR00613">
    <property type="entry name" value="reco"/>
    <property type="match status" value="1"/>
</dbReference>
<name>A0A3S3PY75_9SPHI</name>
<dbReference type="SUPFAM" id="SSF57863">
    <property type="entry name" value="ArfGap/RecO-like zinc finger"/>
    <property type="match status" value="1"/>
</dbReference>
<dbReference type="GO" id="GO:0006302">
    <property type="term" value="P:double-strand break repair"/>
    <property type="evidence" value="ECO:0007669"/>
    <property type="project" value="TreeGrafter"/>
</dbReference>
<organism evidence="9 10">
    <name type="scientific">Pedobacter chitinilyticus</name>
    <dbReference type="NCBI Taxonomy" id="2233776"/>
    <lineage>
        <taxon>Bacteria</taxon>
        <taxon>Pseudomonadati</taxon>
        <taxon>Bacteroidota</taxon>
        <taxon>Sphingobacteriia</taxon>
        <taxon>Sphingobacteriales</taxon>
        <taxon>Sphingobacteriaceae</taxon>
        <taxon>Pedobacter</taxon>
    </lineage>
</organism>
<evidence type="ECO:0000313" key="10">
    <source>
        <dbReference type="Proteomes" id="UP000284120"/>
    </source>
</evidence>
<dbReference type="EMBL" id="SAYW01000005">
    <property type="protein sequence ID" value="RWU05645.1"/>
    <property type="molecule type" value="Genomic_DNA"/>
</dbReference>
<dbReference type="HAMAP" id="MF_00201">
    <property type="entry name" value="RecO"/>
    <property type="match status" value="1"/>
</dbReference>
<dbReference type="GO" id="GO:0043590">
    <property type="term" value="C:bacterial nucleoid"/>
    <property type="evidence" value="ECO:0007669"/>
    <property type="project" value="TreeGrafter"/>
</dbReference>
<evidence type="ECO:0000256" key="7">
    <source>
        <dbReference type="HAMAP-Rule" id="MF_00201"/>
    </source>
</evidence>
<dbReference type="AlphaFoldDB" id="A0A3S3PY75"/>
<dbReference type="PANTHER" id="PTHR33991:SF1">
    <property type="entry name" value="DNA REPAIR PROTEIN RECO"/>
    <property type="match status" value="1"/>
</dbReference>
<keyword evidence="5 7" id="KW-0234">DNA repair</keyword>
<keyword evidence="10" id="KW-1185">Reference proteome</keyword>
<protein>
    <recommendedName>
        <fullName evidence="2 7">DNA repair protein RecO</fullName>
    </recommendedName>
    <alternativeName>
        <fullName evidence="6 7">Recombination protein O</fullName>
    </alternativeName>
</protein>
<evidence type="ECO:0000256" key="5">
    <source>
        <dbReference type="ARBA" id="ARBA00023204"/>
    </source>
</evidence>
<feature type="domain" description="DNA replication/recombination mediator RecO N-terminal" evidence="8">
    <location>
        <begin position="1"/>
        <end position="78"/>
    </location>
</feature>
<evidence type="ECO:0000259" key="8">
    <source>
        <dbReference type="Pfam" id="PF11967"/>
    </source>
</evidence>
<evidence type="ECO:0000256" key="6">
    <source>
        <dbReference type="ARBA" id="ARBA00033409"/>
    </source>
</evidence>
<dbReference type="Pfam" id="PF11967">
    <property type="entry name" value="RecO_N"/>
    <property type="match status" value="1"/>
</dbReference>
<dbReference type="Proteomes" id="UP000284120">
    <property type="component" value="Unassembled WGS sequence"/>
</dbReference>
<comment type="caution">
    <text evidence="9">The sequence shown here is derived from an EMBL/GenBank/DDBJ whole genome shotgun (WGS) entry which is preliminary data.</text>
</comment>